<dbReference type="VEuPathDB" id="FungiDB:PV08_10870"/>
<dbReference type="AlphaFoldDB" id="A0A0D2BJX2"/>
<gene>
    <name evidence="1" type="ORF">PV08_10870</name>
</gene>
<dbReference type="RefSeq" id="XP_016231785.1">
    <property type="nucleotide sequence ID" value="XM_016385183.1"/>
</dbReference>
<keyword evidence="2" id="KW-1185">Reference proteome</keyword>
<name>A0A0D2BJX2_9EURO</name>
<evidence type="ECO:0000313" key="2">
    <source>
        <dbReference type="Proteomes" id="UP000053328"/>
    </source>
</evidence>
<protein>
    <submittedName>
        <fullName evidence="1">Uncharacterized protein</fullName>
    </submittedName>
</protein>
<dbReference type="Proteomes" id="UP000053328">
    <property type="component" value="Unassembled WGS sequence"/>
</dbReference>
<dbReference type="EMBL" id="KN847499">
    <property type="protein sequence ID" value="KIW11569.1"/>
    <property type="molecule type" value="Genomic_DNA"/>
</dbReference>
<evidence type="ECO:0000313" key="1">
    <source>
        <dbReference type="EMBL" id="KIW11569.1"/>
    </source>
</evidence>
<proteinExistence type="predicted"/>
<dbReference type="HOGENOM" id="CLU_2038100_0_0_1"/>
<dbReference type="GeneID" id="27337953"/>
<sequence>MADKYYLMYFWQCMRLPQCMTFILARRGFGLIICSFLTPSSKIFQDNLDLVRPFNDMRGLGRQWAIRAGKEVLQDIDQPTFESVQTTEMLTLYWFHAGEWQRNTMFSGKQPLFWTVDKMVG</sequence>
<reference evidence="1 2" key="1">
    <citation type="submission" date="2015-01" db="EMBL/GenBank/DDBJ databases">
        <title>The Genome Sequence of Exophiala spinifera CBS89968.</title>
        <authorList>
            <consortium name="The Broad Institute Genomics Platform"/>
            <person name="Cuomo C."/>
            <person name="de Hoog S."/>
            <person name="Gorbushina A."/>
            <person name="Stielow B."/>
            <person name="Teixiera M."/>
            <person name="Abouelleil A."/>
            <person name="Chapman S.B."/>
            <person name="Priest M."/>
            <person name="Young S.K."/>
            <person name="Wortman J."/>
            <person name="Nusbaum C."/>
            <person name="Birren B."/>
        </authorList>
    </citation>
    <scope>NUCLEOTIDE SEQUENCE [LARGE SCALE GENOMIC DNA]</scope>
    <source>
        <strain evidence="1 2">CBS 89968</strain>
    </source>
</reference>
<accession>A0A0D2BJX2</accession>
<organism evidence="1 2">
    <name type="scientific">Exophiala spinifera</name>
    <dbReference type="NCBI Taxonomy" id="91928"/>
    <lineage>
        <taxon>Eukaryota</taxon>
        <taxon>Fungi</taxon>
        <taxon>Dikarya</taxon>
        <taxon>Ascomycota</taxon>
        <taxon>Pezizomycotina</taxon>
        <taxon>Eurotiomycetes</taxon>
        <taxon>Chaetothyriomycetidae</taxon>
        <taxon>Chaetothyriales</taxon>
        <taxon>Herpotrichiellaceae</taxon>
        <taxon>Exophiala</taxon>
    </lineage>
</organism>
<dbReference type="STRING" id="91928.A0A0D2BJX2"/>